<evidence type="ECO:0000313" key="4">
    <source>
        <dbReference type="EMBL" id="GFH02213.1"/>
    </source>
</evidence>
<dbReference type="PANTHER" id="PTHR46268:SF6">
    <property type="entry name" value="UNIVERSAL STRESS PROTEIN UP12"/>
    <property type="match status" value="1"/>
</dbReference>
<organism evidence="4 5">
    <name type="scientific">Mycolicibacterium hippocampi</name>
    <dbReference type="NCBI Taxonomy" id="659824"/>
    <lineage>
        <taxon>Bacteria</taxon>
        <taxon>Bacillati</taxon>
        <taxon>Actinomycetota</taxon>
        <taxon>Actinomycetes</taxon>
        <taxon>Mycobacteriales</taxon>
        <taxon>Mycobacteriaceae</taxon>
        <taxon>Mycolicibacterium</taxon>
    </lineage>
</organism>
<dbReference type="EMBL" id="BLLB01000002">
    <property type="protein sequence ID" value="GFH02213.1"/>
    <property type="molecule type" value="Genomic_DNA"/>
</dbReference>
<dbReference type="InterPro" id="IPR006015">
    <property type="entry name" value="Universal_stress_UspA"/>
</dbReference>
<dbReference type="InterPro" id="IPR014729">
    <property type="entry name" value="Rossmann-like_a/b/a_fold"/>
</dbReference>
<feature type="domain" description="UspA" evidence="3">
    <location>
        <begin position="10"/>
        <end position="149"/>
    </location>
</feature>
<dbReference type="InterPro" id="IPR006016">
    <property type="entry name" value="UspA"/>
</dbReference>
<proteinExistence type="inferred from homology"/>
<sequence>MSESSSHYGIVVGVDGSPQSDAAVAWAAHEAGMRGTRLTLVHALTDPTAAAWLDVPLPAEYWEAQRARATVLLEDATRIAQQELPTDTPVTVDRHVASDSPRAVLVDLSKDAEMVVVGCRGFGAIQRALLGSVSSGLVRHAHCPVAVVHNDDIHDDDIHDDDIHDDDPTRDRPADAPVVVGIDGSPASDRAVQIAFDEASRRGVDLVALHTWLESTDDFIDVGWPNVSERAEEILGERLAGWQERYPDVTVRRMVKMNNPVHELLDLSESAQLLVVGSHGRGGIAGLVLGSVSSAVVQGARIPVIVARQS</sequence>
<dbReference type="AlphaFoldDB" id="A0A7I9ZN22"/>
<dbReference type="PANTHER" id="PTHR46268">
    <property type="entry name" value="STRESS RESPONSE PROTEIN NHAX"/>
    <property type="match status" value="1"/>
</dbReference>
<comment type="similarity">
    <text evidence="1">Belongs to the universal stress protein A family.</text>
</comment>
<dbReference type="Pfam" id="PF00582">
    <property type="entry name" value="Usp"/>
    <property type="match status" value="2"/>
</dbReference>
<comment type="caution">
    <text evidence="4">The sequence shown here is derived from an EMBL/GenBank/DDBJ whole genome shotgun (WGS) entry which is preliminary data.</text>
</comment>
<evidence type="ECO:0000313" key="5">
    <source>
        <dbReference type="Proteomes" id="UP000465304"/>
    </source>
</evidence>
<accession>A0A7I9ZN22</accession>
<protein>
    <submittedName>
        <fullName evidence="4">Universal stress protein</fullName>
    </submittedName>
</protein>
<feature type="region of interest" description="Disordered" evidence="2">
    <location>
        <begin position="154"/>
        <end position="176"/>
    </location>
</feature>
<feature type="compositionally biased region" description="Acidic residues" evidence="2">
    <location>
        <begin position="154"/>
        <end position="165"/>
    </location>
</feature>
<dbReference type="RefSeq" id="WP_163888976.1">
    <property type="nucleotide sequence ID" value="NZ_BLLB01000002.1"/>
</dbReference>
<reference evidence="4 5" key="1">
    <citation type="journal article" date="2019" name="Emerg. Microbes Infect.">
        <title>Comprehensive subspecies identification of 175 nontuberculous mycobacteria species based on 7547 genomic profiles.</title>
        <authorList>
            <person name="Matsumoto Y."/>
            <person name="Kinjo T."/>
            <person name="Motooka D."/>
            <person name="Nabeya D."/>
            <person name="Jung N."/>
            <person name="Uechi K."/>
            <person name="Horii T."/>
            <person name="Iida T."/>
            <person name="Fujita J."/>
            <person name="Nakamura S."/>
        </authorList>
    </citation>
    <scope>NUCLEOTIDE SEQUENCE [LARGE SCALE GENOMIC DNA]</scope>
    <source>
        <strain evidence="4 5">JCM 30996</strain>
    </source>
</reference>
<dbReference type="Gene3D" id="3.40.50.620">
    <property type="entry name" value="HUPs"/>
    <property type="match status" value="2"/>
</dbReference>
<dbReference type="SUPFAM" id="SSF52402">
    <property type="entry name" value="Adenine nucleotide alpha hydrolases-like"/>
    <property type="match status" value="2"/>
</dbReference>
<dbReference type="Proteomes" id="UP000465304">
    <property type="component" value="Unassembled WGS sequence"/>
</dbReference>
<evidence type="ECO:0000259" key="3">
    <source>
        <dbReference type="Pfam" id="PF00582"/>
    </source>
</evidence>
<feature type="domain" description="UspA" evidence="3">
    <location>
        <begin position="178"/>
        <end position="308"/>
    </location>
</feature>
<gene>
    <name evidence="4" type="primary">TB31.7_1</name>
    <name evidence="4" type="ORF">MHIP_26960</name>
</gene>
<keyword evidence="5" id="KW-1185">Reference proteome</keyword>
<name>A0A7I9ZN22_9MYCO</name>
<evidence type="ECO:0000256" key="1">
    <source>
        <dbReference type="ARBA" id="ARBA00008791"/>
    </source>
</evidence>
<dbReference type="PRINTS" id="PR01438">
    <property type="entry name" value="UNVRSLSTRESS"/>
</dbReference>
<evidence type="ECO:0000256" key="2">
    <source>
        <dbReference type="SAM" id="MobiDB-lite"/>
    </source>
</evidence>